<name>A0A6G1I6M6_9PEZI</name>
<dbReference type="Pfam" id="PF05686">
    <property type="entry name" value="Glyco_transf_90"/>
    <property type="match status" value="1"/>
</dbReference>
<accession>A0A6G1I6M6</accession>
<dbReference type="OrthoDB" id="541052at2759"/>
<gene>
    <name evidence="3" type="ORF">EJ06DRAFT_470998</name>
</gene>
<dbReference type="Proteomes" id="UP000799640">
    <property type="component" value="Unassembled WGS sequence"/>
</dbReference>
<dbReference type="EMBL" id="ML996689">
    <property type="protein sequence ID" value="KAF2403645.1"/>
    <property type="molecule type" value="Genomic_DNA"/>
</dbReference>
<dbReference type="SMART" id="SM00672">
    <property type="entry name" value="CAP10"/>
    <property type="match status" value="1"/>
</dbReference>
<organism evidence="3 4">
    <name type="scientific">Trichodelitschia bisporula</name>
    <dbReference type="NCBI Taxonomy" id="703511"/>
    <lineage>
        <taxon>Eukaryota</taxon>
        <taxon>Fungi</taxon>
        <taxon>Dikarya</taxon>
        <taxon>Ascomycota</taxon>
        <taxon>Pezizomycotina</taxon>
        <taxon>Dothideomycetes</taxon>
        <taxon>Dothideomycetes incertae sedis</taxon>
        <taxon>Phaeotrichales</taxon>
        <taxon>Phaeotrichaceae</taxon>
        <taxon>Trichodelitschia</taxon>
    </lineage>
</organism>
<evidence type="ECO:0000313" key="4">
    <source>
        <dbReference type="Proteomes" id="UP000799640"/>
    </source>
</evidence>
<feature type="domain" description="Glycosyl transferase CAP10" evidence="2">
    <location>
        <begin position="292"/>
        <end position="592"/>
    </location>
</feature>
<protein>
    <recommendedName>
        <fullName evidence="2">Glycosyl transferase CAP10 domain-containing protein</fullName>
    </recommendedName>
</protein>
<dbReference type="PANTHER" id="PTHR12203">
    <property type="entry name" value="KDEL LYS-ASP-GLU-LEU CONTAINING - RELATED"/>
    <property type="match status" value="1"/>
</dbReference>
<evidence type="ECO:0000259" key="2">
    <source>
        <dbReference type="SMART" id="SM00672"/>
    </source>
</evidence>
<feature type="region of interest" description="Disordered" evidence="1">
    <location>
        <begin position="415"/>
        <end position="434"/>
    </location>
</feature>
<dbReference type="InterPro" id="IPR006598">
    <property type="entry name" value="CAP10"/>
</dbReference>
<evidence type="ECO:0000256" key="1">
    <source>
        <dbReference type="SAM" id="MobiDB-lite"/>
    </source>
</evidence>
<reference evidence="3" key="1">
    <citation type="journal article" date="2020" name="Stud. Mycol.">
        <title>101 Dothideomycetes genomes: a test case for predicting lifestyles and emergence of pathogens.</title>
        <authorList>
            <person name="Haridas S."/>
            <person name="Albert R."/>
            <person name="Binder M."/>
            <person name="Bloem J."/>
            <person name="Labutti K."/>
            <person name="Salamov A."/>
            <person name="Andreopoulos B."/>
            <person name="Baker S."/>
            <person name="Barry K."/>
            <person name="Bills G."/>
            <person name="Bluhm B."/>
            <person name="Cannon C."/>
            <person name="Castanera R."/>
            <person name="Culley D."/>
            <person name="Daum C."/>
            <person name="Ezra D."/>
            <person name="Gonzalez J."/>
            <person name="Henrissat B."/>
            <person name="Kuo A."/>
            <person name="Liang C."/>
            <person name="Lipzen A."/>
            <person name="Lutzoni F."/>
            <person name="Magnuson J."/>
            <person name="Mondo S."/>
            <person name="Nolan M."/>
            <person name="Ohm R."/>
            <person name="Pangilinan J."/>
            <person name="Park H.-J."/>
            <person name="Ramirez L."/>
            <person name="Alfaro M."/>
            <person name="Sun H."/>
            <person name="Tritt A."/>
            <person name="Yoshinaga Y."/>
            <person name="Zwiers L.-H."/>
            <person name="Turgeon B."/>
            <person name="Goodwin S."/>
            <person name="Spatafora J."/>
            <person name="Crous P."/>
            <person name="Grigoriev I."/>
        </authorList>
    </citation>
    <scope>NUCLEOTIDE SEQUENCE</scope>
    <source>
        <strain evidence="3">CBS 262.69</strain>
    </source>
</reference>
<proteinExistence type="predicted"/>
<dbReference type="InterPro" id="IPR051091">
    <property type="entry name" value="O-Glucosyltr/Glycosyltrsf_90"/>
</dbReference>
<sequence length="601" mass="69128">MRARQITTAVAIASLVALGLFTLSNSRFANRGADFAFPFPAEPPTETLSPLRVGSTRSHPIDFLVRSAEKEFSEKLDKQSKSLDEAVAEYRRRYRVPPPPHFDVWYQFAKNKDVQLVDEFDSIYHSLLPFWGLDPSVIRARTKEALGGNNVLVGISIRDGQTVRAEGGQEWFQKALLGMMKNFMHNLPDMDLAFNTHDEPRVIVPHDHLTQLLELAQNRQMVAAVYPNGHRNQFSSRPKDMGAGTSIPEVKTTRFNRFAHQPVWTHSRISCPANSPARNFEEVSTDNVTSYAYSDLGFVYNQTAFSDICMSPSLRETYGFFDRPNAFDVTHDLFPIFSQSKISSFQDILYPSPWYWDGKVAYDETKDMEWDAKEARLYWRGSTTGGFSRDGGWRRQHRQRAVRIVNANDEAQILRNRGPAADSDTQTNEPDWQPDTVKRADYASIFDVKFSHVGQCDKHDCDAQREYFDVAERADQQDAWGYKYLLDMDGNAFSGRFYAFLKSNSLVYKMSVFREWHADWLAPWVHYIPLSLKGGDWLEVVRYFAGEEEGKVQGPRLAWQGREWAGKALRNEDFEVWFFRLLLEYGRLIDDNRETIGYPGP</sequence>
<dbReference type="AlphaFoldDB" id="A0A6G1I6M6"/>
<evidence type="ECO:0000313" key="3">
    <source>
        <dbReference type="EMBL" id="KAF2403645.1"/>
    </source>
</evidence>
<dbReference type="PANTHER" id="PTHR12203:SF104">
    <property type="entry name" value="PROTEIN CAP1, PUTATIVE (AFU_ORTHOLOGUE AFUA_1G05595)-RELATED"/>
    <property type="match status" value="1"/>
</dbReference>
<keyword evidence="4" id="KW-1185">Reference proteome</keyword>